<proteinExistence type="predicted"/>
<evidence type="ECO:0000313" key="2">
    <source>
        <dbReference type="Proteomes" id="UP001234297"/>
    </source>
</evidence>
<gene>
    <name evidence="1" type="ORF">MRB53_032769</name>
</gene>
<name>A0ACC2KU12_PERAE</name>
<protein>
    <submittedName>
        <fullName evidence="1">Uncharacterized protein</fullName>
    </submittedName>
</protein>
<reference evidence="1 2" key="1">
    <citation type="journal article" date="2022" name="Hortic Res">
        <title>A haplotype resolved chromosomal level avocado genome allows analysis of novel avocado genes.</title>
        <authorList>
            <person name="Nath O."/>
            <person name="Fletcher S.J."/>
            <person name="Hayward A."/>
            <person name="Shaw L.M."/>
            <person name="Masouleh A.K."/>
            <person name="Furtado A."/>
            <person name="Henry R.J."/>
            <person name="Mitter N."/>
        </authorList>
    </citation>
    <scope>NUCLEOTIDE SEQUENCE [LARGE SCALE GENOMIC DNA]</scope>
    <source>
        <strain evidence="2">cv. Hass</strain>
    </source>
</reference>
<sequence length="107" mass="11462">MGNGSPTPAKEKKPQKFKKFLDENSPLLPRNQEKVEHVNGFNGASSARVVFNLLTNIVGAGIMALPTTMKVLVGIAKIFFVAFLTGLQLSCSSSSAKLGNQLLTDEL</sequence>
<organism evidence="1 2">
    <name type="scientific">Persea americana</name>
    <name type="common">Avocado</name>
    <dbReference type="NCBI Taxonomy" id="3435"/>
    <lineage>
        <taxon>Eukaryota</taxon>
        <taxon>Viridiplantae</taxon>
        <taxon>Streptophyta</taxon>
        <taxon>Embryophyta</taxon>
        <taxon>Tracheophyta</taxon>
        <taxon>Spermatophyta</taxon>
        <taxon>Magnoliopsida</taxon>
        <taxon>Magnoliidae</taxon>
        <taxon>Laurales</taxon>
        <taxon>Lauraceae</taxon>
        <taxon>Persea</taxon>
    </lineage>
</organism>
<dbReference type="EMBL" id="CM056819">
    <property type="protein sequence ID" value="KAJ8624239.1"/>
    <property type="molecule type" value="Genomic_DNA"/>
</dbReference>
<keyword evidence="2" id="KW-1185">Reference proteome</keyword>
<comment type="caution">
    <text evidence="1">The sequence shown here is derived from an EMBL/GenBank/DDBJ whole genome shotgun (WGS) entry which is preliminary data.</text>
</comment>
<evidence type="ECO:0000313" key="1">
    <source>
        <dbReference type="EMBL" id="KAJ8624239.1"/>
    </source>
</evidence>
<dbReference type="Proteomes" id="UP001234297">
    <property type="component" value="Chromosome 11"/>
</dbReference>
<accession>A0ACC2KU12</accession>